<keyword evidence="1" id="KW-0812">Transmembrane</keyword>
<keyword evidence="3" id="KW-1185">Reference proteome</keyword>
<protein>
    <submittedName>
        <fullName evidence="2">Uncharacterized protein</fullName>
    </submittedName>
</protein>
<reference evidence="2" key="1">
    <citation type="submission" date="2020-03" db="EMBL/GenBank/DDBJ databases">
        <title>Castanea mollissima Vanexum genome sequencing.</title>
        <authorList>
            <person name="Staton M."/>
        </authorList>
    </citation>
    <scope>NUCLEOTIDE SEQUENCE</scope>
    <source>
        <tissue evidence="2">Leaf</tissue>
    </source>
</reference>
<accession>A0A8J4UXN7</accession>
<name>A0A8J4UXN7_9ROSI</name>
<comment type="caution">
    <text evidence="2">The sequence shown here is derived from an EMBL/GenBank/DDBJ whole genome shotgun (WGS) entry which is preliminary data.</text>
</comment>
<gene>
    <name evidence="2" type="ORF">CMV_030815</name>
</gene>
<keyword evidence="1" id="KW-0472">Membrane</keyword>
<evidence type="ECO:0000313" key="2">
    <source>
        <dbReference type="EMBL" id="KAF3942538.1"/>
    </source>
</evidence>
<dbReference type="AlphaFoldDB" id="A0A8J4UXN7"/>
<keyword evidence="1" id="KW-1133">Transmembrane helix</keyword>
<proteinExistence type="predicted"/>
<evidence type="ECO:0000256" key="1">
    <source>
        <dbReference type="SAM" id="Phobius"/>
    </source>
</evidence>
<feature type="non-terminal residue" evidence="2">
    <location>
        <position position="1"/>
    </location>
</feature>
<sequence>KLINKTTNDFEKAVVQLSCVGWSSSAMAVGFAICIFVLSYASTCGVAAAGQMEEIRPPMPRSLLANELGLTPPMGISFVSSVGSRGSWTLRDSRIGNMIGIGRGDVVVVELVVHEAMTMVCADDDDNNDSCYIGGVT</sequence>
<organism evidence="2 3">
    <name type="scientific">Castanea mollissima</name>
    <name type="common">Chinese chestnut</name>
    <dbReference type="NCBI Taxonomy" id="60419"/>
    <lineage>
        <taxon>Eukaryota</taxon>
        <taxon>Viridiplantae</taxon>
        <taxon>Streptophyta</taxon>
        <taxon>Embryophyta</taxon>
        <taxon>Tracheophyta</taxon>
        <taxon>Spermatophyta</taxon>
        <taxon>Magnoliopsida</taxon>
        <taxon>eudicotyledons</taxon>
        <taxon>Gunneridae</taxon>
        <taxon>Pentapetalae</taxon>
        <taxon>rosids</taxon>
        <taxon>fabids</taxon>
        <taxon>Fagales</taxon>
        <taxon>Fagaceae</taxon>
        <taxon>Castanea</taxon>
    </lineage>
</organism>
<evidence type="ECO:0000313" key="3">
    <source>
        <dbReference type="Proteomes" id="UP000737018"/>
    </source>
</evidence>
<feature type="transmembrane region" description="Helical" evidence="1">
    <location>
        <begin position="26"/>
        <end position="49"/>
    </location>
</feature>
<dbReference type="EMBL" id="JRKL02013997">
    <property type="protein sequence ID" value="KAF3942538.1"/>
    <property type="molecule type" value="Genomic_DNA"/>
</dbReference>
<dbReference type="Proteomes" id="UP000737018">
    <property type="component" value="Unassembled WGS sequence"/>
</dbReference>